<evidence type="ECO:0000259" key="8">
    <source>
        <dbReference type="PROSITE" id="PS50887"/>
    </source>
</evidence>
<evidence type="ECO:0000256" key="3">
    <source>
        <dbReference type="ARBA" id="ARBA00022692"/>
    </source>
</evidence>
<dbReference type="CDD" id="cd01949">
    <property type="entry name" value="GGDEF"/>
    <property type="match status" value="1"/>
</dbReference>
<keyword evidence="4 6" id="KW-1133">Transmembrane helix</keyword>
<dbReference type="GO" id="GO:1902201">
    <property type="term" value="P:negative regulation of bacterial-type flagellum-dependent cell motility"/>
    <property type="evidence" value="ECO:0007669"/>
    <property type="project" value="TreeGrafter"/>
</dbReference>
<dbReference type="InterPro" id="IPR000700">
    <property type="entry name" value="PAS-assoc_C"/>
</dbReference>
<dbReference type="InterPro" id="IPR000160">
    <property type="entry name" value="GGDEF_dom"/>
</dbReference>
<organism evidence="9 10">
    <name type="scientific">Hungatella hathewayi</name>
    <dbReference type="NCBI Taxonomy" id="154046"/>
    <lineage>
        <taxon>Bacteria</taxon>
        <taxon>Bacillati</taxon>
        <taxon>Bacillota</taxon>
        <taxon>Clostridia</taxon>
        <taxon>Lachnospirales</taxon>
        <taxon>Lachnospiraceae</taxon>
        <taxon>Hungatella</taxon>
    </lineage>
</organism>
<evidence type="ECO:0000256" key="5">
    <source>
        <dbReference type="ARBA" id="ARBA00023136"/>
    </source>
</evidence>
<evidence type="ECO:0000256" key="4">
    <source>
        <dbReference type="ARBA" id="ARBA00022989"/>
    </source>
</evidence>
<feature type="transmembrane region" description="Helical" evidence="6">
    <location>
        <begin position="304"/>
        <end position="322"/>
    </location>
</feature>
<dbReference type="Pfam" id="PF00990">
    <property type="entry name" value="GGDEF"/>
    <property type="match status" value="1"/>
</dbReference>
<dbReference type="NCBIfam" id="TIGR00254">
    <property type="entry name" value="GGDEF"/>
    <property type="match status" value="1"/>
</dbReference>
<dbReference type="Proteomes" id="UP000261111">
    <property type="component" value="Unassembled WGS sequence"/>
</dbReference>
<dbReference type="SMART" id="SM00267">
    <property type="entry name" value="GGDEF"/>
    <property type="match status" value="1"/>
</dbReference>
<feature type="domain" description="PAC" evidence="7">
    <location>
        <begin position="429"/>
        <end position="481"/>
    </location>
</feature>
<dbReference type="Pfam" id="PF02743">
    <property type="entry name" value="dCache_1"/>
    <property type="match status" value="1"/>
</dbReference>
<feature type="domain" description="GGDEF" evidence="8">
    <location>
        <begin position="511"/>
        <end position="641"/>
    </location>
</feature>
<keyword evidence="2" id="KW-1003">Cell membrane</keyword>
<dbReference type="InterPro" id="IPR033479">
    <property type="entry name" value="dCache_1"/>
</dbReference>
<keyword evidence="5 6" id="KW-0472">Membrane</keyword>
<evidence type="ECO:0000256" key="6">
    <source>
        <dbReference type="SAM" id="Phobius"/>
    </source>
</evidence>
<evidence type="ECO:0000259" key="7">
    <source>
        <dbReference type="PROSITE" id="PS50113"/>
    </source>
</evidence>
<dbReference type="Gene3D" id="3.30.450.20">
    <property type="entry name" value="PAS domain"/>
    <property type="match status" value="2"/>
</dbReference>
<reference evidence="9 10" key="1">
    <citation type="submission" date="2018-08" db="EMBL/GenBank/DDBJ databases">
        <title>A genome reference for cultivated species of the human gut microbiota.</title>
        <authorList>
            <person name="Zou Y."/>
            <person name="Xue W."/>
            <person name="Luo G."/>
        </authorList>
    </citation>
    <scope>NUCLEOTIDE SEQUENCE [LARGE SCALE GENOMIC DNA]</scope>
    <source>
        <strain evidence="9 10">AF19-21</strain>
    </source>
</reference>
<dbReference type="GO" id="GO:0052621">
    <property type="term" value="F:diguanylate cyclase activity"/>
    <property type="evidence" value="ECO:0007669"/>
    <property type="project" value="TreeGrafter"/>
</dbReference>
<dbReference type="PROSITE" id="PS50113">
    <property type="entry name" value="PAC"/>
    <property type="match status" value="1"/>
</dbReference>
<dbReference type="EMBL" id="QVIA01000029">
    <property type="protein sequence ID" value="RGC26152.1"/>
    <property type="molecule type" value="Genomic_DNA"/>
</dbReference>
<name>A0A3E2WHE2_9FIRM</name>
<dbReference type="GO" id="GO:0005886">
    <property type="term" value="C:plasma membrane"/>
    <property type="evidence" value="ECO:0007669"/>
    <property type="project" value="UniProtKB-SubCell"/>
</dbReference>
<dbReference type="PROSITE" id="PS50887">
    <property type="entry name" value="GGDEF"/>
    <property type="match status" value="1"/>
</dbReference>
<comment type="subcellular location">
    <subcellularLocation>
        <location evidence="1">Cell membrane</location>
        <topology evidence="1">Multi-pass membrane protein</topology>
    </subcellularLocation>
</comment>
<dbReference type="PANTHER" id="PTHR45138:SF9">
    <property type="entry name" value="DIGUANYLATE CYCLASE DGCM-RELATED"/>
    <property type="match status" value="1"/>
</dbReference>
<dbReference type="InterPro" id="IPR029787">
    <property type="entry name" value="Nucleotide_cyclase"/>
</dbReference>
<evidence type="ECO:0000313" key="9">
    <source>
        <dbReference type="EMBL" id="RGC26152.1"/>
    </source>
</evidence>
<dbReference type="GO" id="GO:0043709">
    <property type="term" value="P:cell adhesion involved in single-species biofilm formation"/>
    <property type="evidence" value="ECO:0007669"/>
    <property type="project" value="TreeGrafter"/>
</dbReference>
<evidence type="ECO:0000256" key="1">
    <source>
        <dbReference type="ARBA" id="ARBA00004651"/>
    </source>
</evidence>
<protein>
    <submittedName>
        <fullName evidence="9">GGDEF domain-containing protein</fullName>
    </submittedName>
</protein>
<gene>
    <name evidence="9" type="ORF">DWX41_19625</name>
</gene>
<proteinExistence type="predicted"/>
<accession>A0A3E2WHE2</accession>
<dbReference type="InterPro" id="IPR050469">
    <property type="entry name" value="Diguanylate_Cyclase"/>
</dbReference>
<dbReference type="SUPFAM" id="SSF55073">
    <property type="entry name" value="Nucleotide cyclase"/>
    <property type="match status" value="1"/>
</dbReference>
<sequence length="644" mass="74135">MKKNILLRTNLLICMVIIAGFLMTAVLSYRANYSASLENIEQISTLTSEGIYYQMNSAFTKPVNISLTMANDSLLKEFLATEAEHLANKEYIETIRRYLGGYQNKYNYDSVFLVSTESGRYYNFNGLDRVLEKGDPENDWYFEILDSTVDYSMNVDNDEVIGADNEITVFVNCKIKSDSGGTIGVVGVGVRISYLQDLLQGYQDEFGVNAYLINENGTIEISTDYTGFEAVSLFDIGRYRQYGGQVQNDILGWKEEGMAKSFWVGENIKGRSDYIVTRYLPELGWHLVVERDTSSYITKLNKQLALTMLVIAVIIGVILYIITQVIRSFNRRIIALTESVEQERHTMFEKATEQLFDKIYELDITKNRPANQATAQYFEKMGAPKGTPYDQALQIVAERQIHEAYREGYVETFKPESVLRAYEDGRDTLRYDFMILNEEGRYYWMRITARIVKWESDGSIHMLTYRQNIDAEKQQERRLHELAQTDEMTGLLTKTATERQIEEALKRNPEKLYAFFITDIDSFKQANDLYGHSFGDTVIVSFARTIQQHFREDDIAGRFGGDEFVVFASIPGKEWAVEKAAELSRDLCWMHQVGNDRWQITASIGVAVLQGADFEMFYKNADAALYESKKNGRNRYTMYYKEAE</sequence>
<dbReference type="Gene3D" id="3.30.70.270">
    <property type="match status" value="1"/>
</dbReference>
<dbReference type="PANTHER" id="PTHR45138">
    <property type="entry name" value="REGULATORY COMPONENTS OF SENSORY TRANSDUCTION SYSTEM"/>
    <property type="match status" value="1"/>
</dbReference>
<dbReference type="AlphaFoldDB" id="A0A3E2WHE2"/>
<keyword evidence="3 6" id="KW-0812">Transmembrane</keyword>
<evidence type="ECO:0000256" key="2">
    <source>
        <dbReference type="ARBA" id="ARBA00022475"/>
    </source>
</evidence>
<comment type="caution">
    <text evidence="9">The sequence shown here is derived from an EMBL/GenBank/DDBJ whole genome shotgun (WGS) entry which is preliminary data.</text>
</comment>
<dbReference type="InterPro" id="IPR043128">
    <property type="entry name" value="Rev_trsase/Diguanyl_cyclase"/>
</dbReference>
<evidence type="ECO:0000313" key="10">
    <source>
        <dbReference type="Proteomes" id="UP000261111"/>
    </source>
</evidence>